<accession>A0A6G0XPX1</accession>
<keyword evidence="3" id="KW-1185">Reference proteome</keyword>
<reference evidence="2 3" key="1">
    <citation type="submission" date="2019-07" db="EMBL/GenBank/DDBJ databases">
        <title>Genomics analysis of Aphanomyces spp. identifies a new class of oomycete effector associated with host adaptation.</title>
        <authorList>
            <person name="Gaulin E."/>
        </authorList>
    </citation>
    <scope>NUCLEOTIDE SEQUENCE [LARGE SCALE GENOMIC DNA]</scope>
    <source>
        <strain evidence="2 3">ATCC 201684</strain>
    </source>
</reference>
<protein>
    <submittedName>
        <fullName evidence="2">Uncharacterized protein</fullName>
    </submittedName>
</protein>
<comment type="caution">
    <text evidence="2">The sequence shown here is derived from an EMBL/GenBank/DDBJ whole genome shotgun (WGS) entry which is preliminary data.</text>
</comment>
<dbReference type="Proteomes" id="UP000481153">
    <property type="component" value="Unassembled WGS sequence"/>
</dbReference>
<proteinExistence type="predicted"/>
<organism evidence="2 3">
    <name type="scientific">Aphanomyces euteiches</name>
    <dbReference type="NCBI Taxonomy" id="100861"/>
    <lineage>
        <taxon>Eukaryota</taxon>
        <taxon>Sar</taxon>
        <taxon>Stramenopiles</taxon>
        <taxon>Oomycota</taxon>
        <taxon>Saprolegniomycetes</taxon>
        <taxon>Saprolegniales</taxon>
        <taxon>Verrucalvaceae</taxon>
        <taxon>Aphanomyces</taxon>
    </lineage>
</organism>
<sequence length="432" mass="47980">MGGHVNDDSQRGTTTFGKAPRFRQERKAKSNQGKNPATDVLAGIDALVRSVGHLKLPSNPPPAKYNPKYDACMTKGPALSFPRADKATGQRKSTVGPAAYNVARADAVVKPRLVGYAWPSSIPQEEKAPAYQLDDSDTESAASSVEEFVKEVLSTVSKTKTRDKRPRKTVGYHTISYALVGRRVSKTPLIEQAERTRSTIIKHRQKGRVSRLSRATLSDERWLQPQVHSTWTQQKSRMKLVAGFGGSAKPRLTTTSSCEWKPSQIHKAWTSERGLAWTHNLGRYHVQCKYKGAKRVKTFAARPTPQSSLGPGTYSLPSLMTPQRGVPFGKASSRAEAVGPFGRRWLPDAALAGLDEDKVDLDIDMKWIKPRTLTARISKPNKENFTKTTNQIELEPLFRATKKRIRGVLHFDKTAPRFEAANGPVQSDLDQW</sequence>
<feature type="region of interest" description="Disordered" evidence="1">
    <location>
        <begin position="1"/>
        <end position="40"/>
    </location>
</feature>
<gene>
    <name evidence="2" type="ORF">Ae201684_002549</name>
</gene>
<evidence type="ECO:0000256" key="1">
    <source>
        <dbReference type="SAM" id="MobiDB-lite"/>
    </source>
</evidence>
<evidence type="ECO:0000313" key="2">
    <source>
        <dbReference type="EMBL" id="KAF0742449.1"/>
    </source>
</evidence>
<dbReference type="EMBL" id="VJMJ01000027">
    <property type="protein sequence ID" value="KAF0742449.1"/>
    <property type="molecule type" value="Genomic_DNA"/>
</dbReference>
<name>A0A6G0XPX1_9STRA</name>
<dbReference type="VEuPathDB" id="FungiDB:AeMF1_009356"/>
<feature type="compositionally biased region" description="Basic and acidic residues" evidence="1">
    <location>
        <begin position="1"/>
        <end position="10"/>
    </location>
</feature>
<dbReference type="AlphaFoldDB" id="A0A6G0XPX1"/>
<evidence type="ECO:0000313" key="3">
    <source>
        <dbReference type="Proteomes" id="UP000481153"/>
    </source>
</evidence>